<dbReference type="SMART" id="SM00129">
    <property type="entry name" value="KISc"/>
    <property type="match status" value="1"/>
</dbReference>
<organism evidence="7 8">
    <name type="scientific">Ichthyophthirius multifiliis</name>
    <name type="common">White spot disease agent</name>
    <name type="synonym">Ich</name>
    <dbReference type="NCBI Taxonomy" id="5932"/>
    <lineage>
        <taxon>Eukaryota</taxon>
        <taxon>Sar</taxon>
        <taxon>Alveolata</taxon>
        <taxon>Ciliophora</taxon>
        <taxon>Intramacronucleata</taxon>
        <taxon>Oligohymenophorea</taxon>
        <taxon>Hymenostomatida</taxon>
        <taxon>Ophryoglenina</taxon>
        <taxon>Ichthyophthirius</taxon>
    </lineage>
</organism>
<comment type="similarity">
    <text evidence="4">Belongs to the TRAFAC class myosin-kinesin ATPase superfamily. Kinesin family.</text>
</comment>
<keyword evidence="1" id="KW-0493">Microtubule</keyword>
<dbReference type="Gene3D" id="3.40.850.10">
    <property type="entry name" value="Kinesin motor domain"/>
    <property type="match status" value="1"/>
</dbReference>
<evidence type="ECO:0000256" key="5">
    <source>
        <dbReference type="SAM" id="Coils"/>
    </source>
</evidence>
<keyword evidence="2 5" id="KW-0175">Coiled coil</keyword>
<keyword evidence="7" id="KW-0378">Hydrolase</keyword>
<dbReference type="EMBL" id="GL984319">
    <property type="protein sequence ID" value="EGR27798.1"/>
    <property type="molecule type" value="Genomic_DNA"/>
</dbReference>
<dbReference type="PRINTS" id="PR00380">
    <property type="entry name" value="KINESINHEAVY"/>
</dbReference>
<dbReference type="GeneID" id="14903871"/>
<evidence type="ECO:0000313" key="7">
    <source>
        <dbReference type="EMBL" id="EGR27798.1"/>
    </source>
</evidence>
<dbReference type="AlphaFoldDB" id="G0R401"/>
<dbReference type="PANTHER" id="PTHR47968:SF36">
    <property type="entry name" value="KINESIN HEAVY CHAIN ISOFORM X1"/>
    <property type="match status" value="1"/>
</dbReference>
<dbReference type="GO" id="GO:0005524">
    <property type="term" value="F:ATP binding"/>
    <property type="evidence" value="ECO:0007669"/>
    <property type="project" value="UniProtKB-UniRule"/>
</dbReference>
<keyword evidence="4" id="KW-0067">ATP-binding</keyword>
<dbReference type="Proteomes" id="UP000008983">
    <property type="component" value="Unassembled WGS sequence"/>
</dbReference>
<dbReference type="RefSeq" id="XP_004027143.1">
    <property type="nucleotide sequence ID" value="XM_004027094.1"/>
</dbReference>
<dbReference type="OMA" id="FEITATM"/>
<keyword evidence="4" id="KW-0547">Nucleotide-binding</keyword>
<evidence type="ECO:0000256" key="1">
    <source>
        <dbReference type="ARBA" id="ARBA00022701"/>
    </source>
</evidence>
<feature type="coiled-coil region" evidence="5">
    <location>
        <begin position="598"/>
        <end position="632"/>
    </location>
</feature>
<feature type="coiled-coil region" evidence="5">
    <location>
        <begin position="447"/>
        <end position="481"/>
    </location>
</feature>
<dbReference type="GO" id="GO:0003777">
    <property type="term" value="F:microtubule motor activity"/>
    <property type="evidence" value="ECO:0007669"/>
    <property type="project" value="InterPro"/>
</dbReference>
<evidence type="ECO:0000256" key="4">
    <source>
        <dbReference type="PROSITE-ProRule" id="PRU00283"/>
    </source>
</evidence>
<gene>
    <name evidence="7" type="ORF">IMG5_188680</name>
</gene>
<dbReference type="eggNOG" id="KOG0239">
    <property type="taxonomic scope" value="Eukaryota"/>
</dbReference>
<sequence length="813" mass="96584">MSQQRGIGTNVNFKVFARIKPIEIQNKIIEINQDNTVIIKDNSSKYKDKTTFQFNGAYDITVNQQTVWANTCEPCILKAIEGHNSCILVNGQTNSGKTYTLYGEDERYYIKSTSIFNGVKKDRRGLIPRTIEYLFRKSQELEDIREFVISCSIAEIFLDQVRDLGKAVIYNQQDVEINQVNDMYFNENLTIYENTNGQIVVKDLYYYQINKVIYFIFLNQKHKNNIKNLQYFKNKIFTINIVQKDKENENIPFMSSLMQFVDLAGNQKIAKSITEGHKFQDAVLINQQLTSLGKCLQQIAKSNKSIPYRESKLTRIIQNCLGISSHVILIITLNPDEQFFEDSLSTLQFVEKIKIFQNKNQSGIIQNNFANCSNENQFEQEPTNNVNDQMLKGLRDQIQELMDKIEYIKREHSQKMSQIQNLLGLEVDLDKLLSRSSQKDLQQFKMQREAVIKIENFQKINQELENKIERLKKCIEENRDEEFKKQEKQSCQIIEYMELIRKIKDQQNMSKMKTIESIRKNIQEREKELELMNKKQQILNEEKQNMIKNLPDNIKKLNLPIKNYNIVKQQTLIQIESQSDAYFKKIQKQYEKIIEVTKQQQEYILKNQNLEMEQLQEQVKLYSQQKKQYLIQLKQEFINLYDIVQTQNRILSKIQVITLKQQNIQQNIDWIIQLFKLLDQRHLKSQQSKVKLKENLIFLNQNNLLIFQKILYSRFFKKNILNFFIIKKTQKEQLYKEKKIQKKKLKNSNLLIMKLILSLLLKKEMNINHYIIKKLKKVMLFQEIIPLKLMILLKGSFLQLHQINKLLINIITL</sequence>
<dbReference type="PROSITE" id="PS50067">
    <property type="entry name" value="KINESIN_MOTOR_2"/>
    <property type="match status" value="1"/>
</dbReference>
<dbReference type="InterPro" id="IPR036961">
    <property type="entry name" value="Kinesin_motor_dom_sf"/>
</dbReference>
<evidence type="ECO:0000256" key="3">
    <source>
        <dbReference type="ARBA" id="ARBA00023175"/>
    </source>
</evidence>
<keyword evidence="8" id="KW-1185">Reference proteome</keyword>
<dbReference type="SUPFAM" id="SSF52540">
    <property type="entry name" value="P-loop containing nucleoside triphosphate hydrolases"/>
    <property type="match status" value="1"/>
</dbReference>
<dbReference type="STRING" id="857967.G0R401"/>
<dbReference type="EC" id="3.1.11.5" evidence="7"/>
<reference evidence="7 8" key="1">
    <citation type="submission" date="2011-07" db="EMBL/GenBank/DDBJ databases">
        <authorList>
            <person name="Coyne R."/>
            <person name="Brami D."/>
            <person name="Johnson J."/>
            <person name="Hostetler J."/>
            <person name="Hannick L."/>
            <person name="Clark T."/>
            <person name="Cassidy-Hanley D."/>
            <person name="Inman J."/>
        </authorList>
    </citation>
    <scope>NUCLEOTIDE SEQUENCE [LARGE SCALE GENOMIC DNA]</scope>
    <source>
        <strain evidence="7 8">G5</strain>
    </source>
</reference>
<dbReference type="InterPro" id="IPR027640">
    <property type="entry name" value="Kinesin-like_fam"/>
</dbReference>
<dbReference type="GO" id="GO:0008017">
    <property type="term" value="F:microtubule binding"/>
    <property type="evidence" value="ECO:0007669"/>
    <property type="project" value="InterPro"/>
</dbReference>
<dbReference type="GO" id="GO:0005874">
    <property type="term" value="C:microtubule"/>
    <property type="evidence" value="ECO:0007669"/>
    <property type="project" value="UniProtKB-KW"/>
</dbReference>
<feature type="binding site" evidence="4">
    <location>
        <begin position="91"/>
        <end position="98"/>
    </location>
    <ligand>
        <name>ATP</name>
        <dbReference type="ChEBI" id="CHEBI:30616"/>
    </ligand>
</feature>
<dbReference type="InParanoid" id="G0R401"/>
<dbReference type="GO" id="GO:0008854">
    <property type="term" value="F:exodeoxyribonuclease V activity"/>
    <property type="evidence" value="ECO:0007669"/>
    <property type="project" value="UniProtKB-EC"/>
</dbReference>
<dbReference type="GO" id="GO:0007018">
    <property type="term" value="P:microtubule-based movement"/>
    <property type="evidence" value="ECO:0007669"/>
    <property type="project" value="InterPro"/>
</dbReference>
<protein>
    <submittedName>
        <fullName evidence="7">Kinesin motor domain protein</fullName>
        <ecNumber evidence="7">3.1.11.5</ecNumber>
    </submittedName>
</protein>
<evidence type="ECO:0000313" key="8">
    <source>
        <dbReference type="Proteomes" id="UP000008983"/>
    </source>
</evidence>
<dbReference type="InterPro" id="IPR001752">
    <property type="entry name" value="Kinesin_motor_dom"/>
</dbReference>
<dbReference type="OrthoDB" id="448977at2759"/>
<keyword evidence="3 4" id="KW-0505">Motor protein</keyword>
<evidence type="ECO:0000256" key="2">
    <source>
        <dbReference type="ARBA" id="ARBA00023054"/>
    </source>
</evidence>
<proteinExistence type="inferred from homology"/>
<dbReference type="InterPro" id="IPR027417">
    <property type="entry name" value="P-loop_NTPase"/>
</dbReference>
<dbReference type="PANTHER" id="PTHR47968">
    <property type="entry name" value="CENTROMERE PROTEIN E"/>
    <property type="match status" value="1"/>
</dbReference>
<dbReference type="Pfam" id="PF00225">
    <property type="entry name" value="Kinesin"/>
    <property type="match status" value="1"/>
</dbReference>
<accession>G0R401</accession>
<feature type="coiled-coil region" evidence="5">
    <location>
        <begin position="515"/>
        <end position="549"/>
    </location>
</feature>
<name>G0R401_ICHMU</name>
<evidence type="ECO:0000259" key="6">
    <source>
        <dbReference type="PROSITE" id="PS50067"/>
    </source>
</evidence>
<feature type="domain" description="Kinesin motor" evidence="6">
    <location>
        <begin position="12"/>
        <end position="356"/>
    </location>
</feature>